<dbReference type="Proteomes" id="UP000315816">
    <property type="component" value="Unassembled WGS sequence"/>
</dbReference>
<dbReference type="RefSeq" id="WP_142853186.1">
    <property type="nucleotide sequence ID" value="NZ_FXWW01000001.1"/>
</dbReference>
<sequence length="148" mass="16102">MGTTHALILNELQGWLGTPYVHQASRKGAGCDCLGLVRGVWRAVLGQEPAEVPPYTSDWSEADGQEALWQAATAHLRPKALENRQPGDILLFRMRSDAVAKHLGFLASTGPAPTFIHAYSGHGVVESPLSAPWARRIVACFEFPERTS</sequence>
<dbReference type="InterPro" id="IPR038765">
    <property type="entry name" value="Papain-like_cys_pep_sf"/>
</dbReference>
<evidence type="ECO:0000256" key="3">
    <source>
        <dbReference type="ARBA" id="ARBA00022801"/>
    </source>
</evidence>
<feature type="domain" description="NlpC/P60" evidence="5">
    <location>
        <begin position="2"/>
        <end position="144"/>
    </location>
</feature>
<dbReference type="GO" id="GO:0006508">
    <property type="term" value="P:proteolysis"/>
    <property type="evidence" value="ECO:0007669"/>
    <property type="project" value="UniProtKB-KW"/>
</dbReference>
<protein>
    <submittedName>
        <fullName evidence="6">Peptidase</fullName>
    </submittedName>
</protein>
<dbReference type="PROSITE" id="PS51935">
    <property type="entry name" value="NLPC_P60"/>
    <property type="match status" value="1"/>
</dbReference>
<dbReference type="GO" id="GO:0008234">
    <property type="term" value="F:cysteine-type peptidase activity"/>
    <property type="evidence" value="ECO:0007669"/>
    <property type="project" value="UniProtKB-KW"/>
</dbReference>
<evidence type="ECO:0000313" key="7">
    <source>
        <dbReference type="Proteomes" id="UP000315816"/>
    </source>
</evidence>
<dbReference type="Pfam" id="PF00877">
    <property type="entry name" value="NLPC_P60"/>
    <property type="match status" value="1"/>
</dbReference>
<dbReference type="InterPro" id="IPR000064">
    <property type="entry name" value="NLP_P60_dom"/>
</dbReference>
<proteinExistence type="inferred from homology"/>
<reference evidence="6 7" key="1">
    <citation type="submission" date="2019-06" db="EMBL/GenBank/DDBJ databases">
        <title>A novel species of marine bacteria.</title>
        <authorList>
            <person name="Wang Y."/>
        </authorList>
    </citation>
    <scope>NUCLEOTIDE SEQUENCE [LARGE SCALE GENOMIC DNA]</scope>
    <source>
        <strain evidence="6 7">MA1-10</strain>
    </source>
</reference>
<keyword evidence="2" id="KW-0645">Protease</keyword>
<dbReference type="Gene3D" id="3.90.1720.10">
    <property type="entry name" value="endopeptidase domain like (from Nostoc punctiforme)"/>
    <property type="match status" value="1"/>
</dbReference>
<organism evidence="6 7">
    <name type="scientific">Aliiroseovarius halocynthiae</name>
    <dbReference type="NCBI Taxonomy" id="985055"/>
    <lineage>
        <taxon>Bacteria</taxon>
        <taxon>Pseudomonadati</taxon>
        <taxon>Pseudomonadota</taxon>
        <taxon>Alphaproteobacteria</taxon>
        <taxon>Rhodobacterales</taxon>
        <taxon>Paracoccaceae</taxon>
        <taxon>Aliiroseovarius</taxon>
    </lineage>
</organism>
<evidence type="ECO:0000256" key="4">
    <source>
        <dbReference type="ARBA" id="ARBA00022807"/>
    </source>
</evidence>
<comment type="similarity">
    <text evidence="1">Belongs to the peptidase C40 family.</text>
</comment>
<dbReference type="NCBIfam" id="TIGR02219">
    <property type="entry name" value="phage_NlpC_fam"/>
    <property type="match status" value="1"/>
</dbReference>
<comment type="caution">
    <text evidence="6">The sequence shown here is derived from an EMBL/GenBank/DDBJ whole genome shotgun (WGS) entry which is preliminary data.</text>
</comment>
<keyword evidence="7" id="KW-1185">Reference proteome</keyword>
<evidence type="ECO:0000256" key="2">
    <source>
        <dbReference type="ARBA" id="ARBA00022670"/>
    </source>
</evidence>
<evidence type="ECO:0000313" key="6">
    <source>
        <dbReference type="EMBL" id="TQV69438.1"/>
    </source>
</evidence>
<dbReference type="SUPFAM" id="SSF54001">
    <property type="entry name" value="Cysteine proteinases"/>
    <property type="match status" value="1"/>
</dbReference>
<accession>A0A545SWU2</accession>
<keyword evidence="4" id="KW-0788">Thiol protease</keyword>
<name>A0A545SWU2_9RHOB</name>
<keyword evidence="3" id="KW-0378">Hydrolase</keyword>
<dbReference type="AlphaFoldDB" id="A0A545SWU2"/>
<dbReference type="OrthoDB" id="6058745at2"/>
<evidence type="ECO:0000259" key="5">
    <source>
        <dbReference type="PROSITE" id="PS51935"/>
    </source>
</evidence>
<dbReference type="EMBL" id="VICH01000004">
    <property type="protein sequence ID" value="TQV69438.1"/>
    <property type="molecule type" value="Genomic_DNA"/>
</dbReference>
<dbReference type="InterPro" id="IPR011929">
    <property type="entry name" value="Phage_pept_NlpC/P60"/>
</dbReference>
<evidence type="ECO:0000256" key="1">
    <source>
        <dbReference type="ARBA" id="ARBA00007074"/>
    </source>
</evidence>
<gene>
    <name evidence="6" type="ORF">FIL88_07790</name>
</gene>